<feature type="compositionally biased region" description="Polar residues" evidence="5">
    <location>
        <begin position="126"/>
        <end position="152"/>
    </location>
</feature>
<feature type="region of interest" description="Disordered" evidence="5">
    <location>
        <begin position="35"/>
        <end position="201"/>
    </location>
</feature>
<dbReference type="Proteomes" id="UP000314986">
    <property type="component" value="Unassembled WGS sequence"/>
</dbReference>
<evidence type="ECO:0000313" key="7">
    <source>
        <dbReference type="Proteomes" id="UP000314986"/>
    </source>
</evidence>
<comment type="similarity">
    <text evidence="3">Belongs to the SOWAH family.</text>
</comment>
<reference evidence="7" key="1">
    <citation type="journal article" date="2006" name="Science">
        <title>Ancient noncoding elements conserved in the human genome.</title>
        <authorList>
            <person name="Venkatesh B."/>
            <person name="Kirkness E.F."/>
            <person name="Loh Y.H."/>
            <person name="Halpern A.L."/>
            <person name="Lee A.P."/>
            <person name="Johnson J."/>
            <person name="Dandona N."/>
            <person name="Viswanathan L.D."/>
            <person name="Tay A."/>
            <person name="Venter J.C."/>
            <person name="Strausberg R.L."/>
            <person name="Brenner S."/>
        </authorList>
    </citation>
    <scope>NUCLEOTIDE SEQUENCE [LARGE SCALE GENOMIC DNA]</scope>
</reference>
<feature type="region of interest" description="Disordered" evidence="5">
    <location>
        <begin position="464"/>
        <end position="491"/>
    </location>
</feature>
<reference evidence="6" key="5">
    <citation type="submission" date="2025-09" db="UniProtKB">
        <authorList>
            <consortium name="Ensembl"/>
        </authorList>
    </citation>
    <scope>IDENTIFICATION</scope>
</reference>
<feature type="compositionally biased region" description="Basic and acidic residues" evidence="5">
    <location>
        <begin position="86"/>
        <end position="99"/>
    </location>
</feature>
<name>A0A4W3JLV9_CALMI</name>
<protein>
    <submittedName>
        <fullName evidence="6">Sosondowah ankyrin repeat domain family Ca</fullName>
    </submittedName>
</protein>
<evidence type="ECO:0000256" key="2">
    <source>
        <dbReference type="ARBA" id="ARBA00023043"/>
    </source>
</evidence>
<dbReference type="InterPro" id="IPR036770">
    <property type="entry name" value="Ankyrin_rpt-contain_sf"/>
</dbReference>
<evidence type="ECO:0000256" key="4">
    <source>
        <dbReference type="PROSITE-ProRule" id="PRU00023"/>
    </source>
</evidence>
<dbReference type="PROSITE" id="PS50297">
    <property type="entry name" value="ANK_REP_REGION"/>
    <property type="match status" value="1"/>
</dbReference>
<evidence type="ECO:0000256" key="5">
    <source>
        <dbReference type="SAM" id="MobiDB-lite"/>
    </source>
</evidence>
<keyword evidence="7" id="KW-1185">Reference proteome</keyword>
<dbReference type="GeneTree" id="ENSGT00950000183003"/>
<accession>A0A4W3JLV9</accession>
<organism evidence="6 7">
    <name type="scientific">Callorhinchus milii</name>
    <name type="common">Ghost shark</name>
    <dbReference type="NCBI Taxonomy" id="7868"/>
    <lineage>
        <taxon>Eukaryota</taxon>
        <taxon>Metazoa</taxon>
        <taxon>Chordata</taxon>
        <taxon>Craniata</taxon>
        <taxon>Vertebrata</taxon>
        <taxon>Chondrichthyes</taxon>
        <taxon>Holocephali</taxon>
        <taxon>Chimaeriformes</taxon>
        <taxon>Callorhinchidae</taxon>
        <taxon>Callorhinchus</taxon>
    </lineage>
</organism>
<sequence length="491" mass="53781">MGRASLPVCSHNGQDVPTASLVRKGQEAVEEKEEAVVQTEFSQPGVTECSRSHAGLGESFPKLDSKGVEWAKENASVPVDSSNLSVRDDEGRNPLKWDSSENNSAHKSQFNVQEDAGSAGQDVRSKNVSNSMLQSNLSPTQVKTNPDLITTGRSRKHLQRSLTVNRDDRSSSLDNDGFESASDSACPHSESLPNTPRSSRKNFRELMINSSPQLRRSVIYNNPVVAVPTIKLGDAGSRKSDSDTSSLVSSKLDDDDTASVALDPLEHEWMIHASAGRWDSLETLLAADPSLITRKDFVTGFTCIHWAAKHGKPELLAMLVNYAGKHDIRININMRSSGGYTPLHLAAMHGHTEVVKLLSGAYDANADIRDYSGKKAWQYLNRDVSEEVRSLIGVPRISDSESALQNGSGRWRLSKVLPANLTHKLINVPEEDTCDAMPSNAVSRKTSTKMKLNRIRFKTQIIHSTPSLRGTDNDHGPKSPLKLRPKSTIFG</sequence>
<evidence type="ECO:0000256" key="3">
    <source>
        <dbReference type="ARBA" id="ARBA00038122"/>
    </source>
</evidence>
<dbReference type="InterPro" id="IPR002110">
    <property type="entry name" value="Ankyrin_rpt"/>
</dbReference>
<dbReference type="PANTHER" id="PTHR14491">
    <property type="entry name" value="SOSONDOWAH, ISOFORM G"/>
    <property type="match status" value="1"/>
</dbReference>
<reference evidence="7" key="2">
    <citation type="journal article" date="2007" name="PLoS Biol.">
        <title>Survey sequencing and comparative analysis of the elephant shark (Callorhinchus milii) genome.</title>
        <authorList>
            <person name="Venkatesh B."/>
            <person name="Kirkness E.F."/>
            <person name="Loh Y.H."/>
            <person name="Halpern A.L."/>
            <person name="Lee A.P."/>
            <person name="Johnson J."/>
            <person name="Dandona N."/>
            <person name="Viswanathan L.D."/>
            <person name="Tay A."/>
            <person name="Venter J.C."/>
            <person name="Strausberg R.L."/>
            <person name="Brenner S."/>
        </authorList>
    </citation>
    <scope>NUCLEOTIDE SEQUENCE [LARGE SCALE GENOMIC DNA]</scope>
</reference>
<dbReference type="InParanoid" id="A0A4W3JLV9"/>
<reference evidence="7" key="3">
    <citation type="journal article" date="2014" name="Nature">
        <title>Elephant shark genome provides unique insights into gnathostome evolution.</title>
        <authorList>
            <consortium name="International Elephant Shark Genome Sequencing Consortium"/>
            <person name="Venkatesh B."/>
            <person name="Lee A.P."/>
            <person name="Ravi V."/>
            <person name="Maurya A.K."/>
            <person name="Lian M.M."/>
            <person name="Swann J.B."/>
            <person name="Ohta Y."/>
            <person name="Flajnik M.F."/>
            <person name="Sutoh Y."/>
            <person name="Kasahara M."/>
            <person name="Hoon S."/>
            <person name="Gangu V."/>
            <person name="Roy S.W."/>
            <person name="Irimia M."/>
            <person name="Korzh V."/>
            <person name="Kondrychyn I."/>
            <person name="Lim Z.W."/>
            <person name="Tay B.H."/>
            <person name="Tohari S."/>
            <person name="Kong K.W."/>
            <person name="Ho S."/>
            <person name="Lorente-Galdos B."/>
            <person name="Quilez J."/>
            <person name="Marques-Bonet T."/>
            <person name="Raney B.J."/>
            <person name="Ingham P.W."/>
            <person name="Tay A."/>
            <person name="Hillier L.W."/>
            <person name="Minx P."/>
            <person name="Boehm T."/>
            <person name="Wilson R.K."/>
            <person name="Brenner S."/>
            <person name="Warren W.C."/>
        </authorList>
    </citation>
    <scope>NUCLEOTIDE SEQUENCE [LARGE SCALE GENOMIC DNA]</scope>
</reference>
<dbReference type="PROSITE" id="PS50088">
    <property type="entry name" value="ANK_REPEAT"/>
    <property type="match status" value="1"/>
</dbReference>
<keyword evidence="2 4" id="KW-0040">ANK repeat</keyword>
<feature type="region of interest" description="Disordered" evidence="5">
    <location>
        <begin position="233"/>
        <end position="253"/>
    </location>
</feature>
<feature type="repeat" description="ANK" evidence="4">
    <location>
        <begin position="338"/>
        <end position="358"/>
    </location>
</feature>
<dbReference type="Gene3D" id="1.25.40.20">
    <property type="entry name" value="Ankyrin repeat-containing domain"/>
    <property type="match status" value="1"/>
</dbReference>
<dbReference type="Ensembl" id="ENSCMIT00000039582.1">
    <property type="protein sequence ID" value="ENSCMIP00000039018.1"/>
    <property type="gene ID" value="ENSCMIG00000016369.1"/>
</dbReference>
<keyword evidence="1" id="KW-0677">Repeat</keyword>
<feature type="compositionally biased region" description="Basic and acidic residues" evidence="5">
    <location>
        <begin position="61"/>
        <end position="72"/>
    </location>
</feature>
<evidence type="ECO:0000313" key="6">
    <source>
        <dbReference type="Ensembl" id="ENSCMIP00000039018.1"/>
    </source>
</evidence>
<evidence type="ECO:0000256" key="1">
    <source>
        <dbReference type="ARBA" id="ARBA00022737"/>
    </source>
</evidence>
<feature type="compositionally biased region" description="Polar residues" evidence="5">
    <location>
        <begin position="100"/>
        <end position="112"/>
    </location>
</feature>
<proteinExistence type="inferred from homology"/>
<dbReference type="PANTHER" id="PTHR14491:SF4">
    <property type="entry name" value="ANKYRIN REPEAT DOMAIN-CONTAINING PROTEIN SOWAHC"/>
    <property type="match status" value="1"/>
</dbReference>
<dbReference type="STRING" id="7868.ENSCMIP00000039018"/>
<reference evidence="6" key="4">
    <citation type="submission" date="2025-08" db="UniProtKB">
        <authorList>
            <consortium name="Ensembl"/>
        </authorList>
    </citation>
    <scope>IDENTIFICATION</scope>
</reference>
<dbReference type="SMART" id="SM00248">
    <property type="entry name" value="ANK"/>
    <property type="match status" value="2"/>
</dbReference>
<dbReference type="AlphaFoldDB" id="A0A4W3JLV9"/>
<dbReference type="SUPFAM" id="SSF48403">
    <property type="entry name" value="Ankyrin repeat"/>
    <property type="match status" value="1"/>
</dbReference>
<dbReference type="Pfam" id="PF12796">
    <property type="entry name" value="Ank_2"/>
    <property type="match status" value="1"/>
</dbReference>